<feature type="transmembrane region" description="Helical" evidence="11">
    <location>
        <begin position="962"/>
        <end position="987"/>
    </location>
</feature>
<dbReference type="FunFam" id="1.20.1560.10:FF:000010">
    <property type="entry name" value="Multidrug resistance-associated ABC transporter"/>
    <property type="match status" value="1"/>
</dbReference>
<keyword evidence="3" id="KW-0813">Transport</keyword>
<keyword evidence="4 11" id="KW-0812">Transmembrane</keyword>
<keyword evidence="6" id="KW-0067">ATP-binding</keyword>
<dbReference type="InterPro" id="IPR011527">
    <property type="entry name" value="ABC1_TM_dom"/>
</dbReference>
<organism evidence="14">
    <name type="scientific">Blastobotrys adeninivorans</name>
    <name type="common">Yeast</name>
    <name type="synonym">Arxula adeninivorans</name>
    <dbReference type="NCBI Taxonomy" id="409370"/>
    <lineage>
        <taxon>Eukaryota</taxon>
        <taxon>Fungi</taxon>
        <taxon>Dikarya</taxon>
        <taxon>Ascomycota</taxon>
        <taxon>Saccharomycotina</taxon>
        <taxon>Dipodascomycetes</taxon>
        <taxon>Dipodascales</taxon>
        <taxon>Trichomonascaceae</taxon>
        <taxon>Blastobotrys</taxon>
    </lineage>
</organism>
<keyword evidence="14" id="KW-0378">Hydrolase</keyword>
<evidence type="ECO:0000256" key="10">
    <source>
        <dbReference type="SAM" id="MobiDB-lite"/>
    </source>
</evidence>
<dbReference type="GO" id="GO:0005886">
    <property type="term" value="C:plasma membrane"/>
    <property type="evidence" value="ECO:0007669"/>
    <property type="project" value="TreeGrafter"/>
</dbReference>
<evidence type="ECO:0000256" key="4">
    <source>
        <dbReference type="ARBA" id="ARBA00022692"/>
    </source>
</evidence>
<dbReference type="InterPro" id="IPR003593">
    <property type="entry name" value="AAA+_ATPase"/>
</dbReference>
<dbReference type="GO" id="GO:0008559">
    <property type="term" value="F:ABC-type xenobiotic transporter activity"/>
    <property type="evidence" value="ECO:0007669"/>
    <property type="project" value="TreeGrafter"/>
</dbReference>
<feature type="coiled-coil region" evidence="9">
    <location>
        <begin position="849"/>
        <end position="891"/>
    </location>
</feature>
<reference evidence="14" key="2">
    <citation type="submission" date="2014-06" db="EMBL/GenBank/DDBJ databases">
        <title>The complete genome of Blastobotrys (Arxula) adeninivorans LS3 - a yeast of biotechnological interest.</title>
        <authorList>
            <person name="Kunze G."/>
            <person name="Gaillardin C."/>
            <person name="Czernicka M."/>
            <person name="Durrens P."/>
            <person name="Martin T."/>
            <person name="Boer E."/>
            <person name="Gabaldon T."/>
            <person name="Cruz J."/>
            <person name="Talla E."/>
            <person name="Marck C."/>
            <person name="Goffeau A."/>
            <person name="Barbe V."/>
            <person name="Baret P."/>
            <person name="Baronian K."/>
            <person name="Beier S."/>
            <person name="Bleykasten C."/>
            <person name="Bode R."/>
            <person name="Casaregola S."/>
            <person name="Despons L."/>
            <person name="Fairhead C."/>
            <person name="Giersberg M."/>
            <person name="Gierski P."/>
            <person name="Hahnel U."/>
            <person name="Hartmann A."/>
            <person name="Jankowska D."/>
            <person name="Jubin C."/>
            <person name="Jung P."/>
            <person name="Lafontaine I."/>
            <person name="Leh-Louis V."/>
            <person name="Lemaire M."/>
            <person name="Marcet-Houben M."/>
            <person name="Mascher M."/>
            <person name="Morel G."/>
            <person name="Richard G.-F."/>
            <person name="Riechen J."/>
            <person name="Sacerdot C."/>
            <person name="Sarkar A."/>
            <person name="Savel G."/>
            <person name="Schacherer J."/>
            <person name="Sherman D."/>
            <person name="Straub M.-L."/>
            <person name="Stein N."/>
            <person name="Thierry A."/>
            <person name="Trautwein-Schult A."/>
            <person name="Westhof E."/>
            <person name="Worch S."/>
            <person name="Dujon B."/>
            <person name="Souciet J.-L."/>
            <person name="Wincker P."/>
            <person name="Scholz U."/>
            <person name="Neuveglise N."/>
        </authorList>
    </citation>
    <scope>NUCLEOTIDE SEQUENCE</scope>
    <source>
        <strain evidence="14">LS3</strain>
    </source>
</reference>
<evidence type="ECO:0000313" key="14">
    <source>
        <dbReference type="EMBL" id="CDP33813.1"/>
    </source>
</evidence>
<dbReference type="InterPro" id="IPR003439">
    <property type="entry name" value="ABC_transporter-like_ATP-bd"/>
</dbReference>
<evidence type="ECO:0000256" key="1">
    <source>
        <dbReference type="ARBA" id="ARBA00004141"/>
    </source>
</evidence>
<dbReference type="FunFam" id="3.40.50.300:FF:001750">
    <property type="entry name" value="ATP-binding cassette transporter"/>
    <property type="match status" value="1"/>
</dbReference>
<feature type="transmembrane region" description="Helical" evidence="11">
    <location>
        <begin position="1152"/>
        <end position="1170"/>
    </location>
</feature>
<dbReference type="EMBL" id="HG937691">
    <property type="protein sequence ID" value="CDP33813.1"/>
    <property type="molecule type" value="Genomic_DNA"/>
</dbReference>
<feature type="domain" description="ABC transmembrane type-1" evidence="13">
    <location>
        <begin position="927"/>
        <end position="1203"/>
    </location>
</feature>
<dbReference type="CDD" id="cd03250">
    <property type="entry name" value="ABCC_MRP_domain1"/>
    <property type="match status" value="1"/>
</dbReference>
<accession>A0A060SYM5</accession>
<dbReference type="InterPro" id="IPR050173">
    <property type="entry name" value="ABC_transporter_C-like"/>
</dbReference>
<feature type="domain" description="ABC transmembrane type-1" evidence="13">
    <location>
        <begin position="206"/>
        <end position="485"/>
    </location>
</feature>
<evidence type="ECO:0000256" key="7">
    <source>
        <dbReference type="ARBA" id="ARBA00022989"/>
    </source>
</evidence>
<dbReference type="PROSITE" id="PS00211">
    <property type="entry name" value="ABC_TRANSPORTER_1"/>
    <property type="match status" value="2"/>
</dbReference>
<keyword evidence="5" id="KW-0547">Nucleotide-binding</keyword>
<dbReference type="InterPro" id="IPR036640">
    <property type="entry name" value="ABC1_TM_sf"/>
</dbReference>
<sequence length="1498" mass="168648">MLFNIDLQICDKLCGMKKDLRQCSRNTEWRFSNLSSKYINCADDASEGIGPFQVMAKSETDSEERAIELSSKKTGSSDEVQGKKRFMSFLFGNKVPPIPEEQLKYPEPEASFLSKLTFSWITPVLKVGYLRTIQPEDLYSVTDTAVSTKALTERFEKNLEKYREKAREKARQEGVTDEYDVDSAPLPKNALLRALNDTFFYQWWSAGIFKVISDSAMATLPLVTKRLIAFTMVREYEPVGKGVGYALGIVGEFIVFFVFLNHFFYRAMLTGAQVRAVLSHSIYKKSLRLSAKARITYTNGKLTNLLSTDCHRVDFALQWMHFVWAFPVSIAICLVVILTSIGVSGLVGFALLFISLIVVGASSRKIGLMRIKVNVMTDKRVSIMREILQSMKVIKFYSWEEAYRKRIMSIRAKEMSRVRTMLTIRNMLNAVFVSAPTIASLLSYIVYSKIGHSLNPADVFSSLSTFNIIRMPLMLLPLGIVTMTEAYLALGRIEKLLSAPEEEVYVNYTDEPSNPAAITISNGHFVWEQGEPEKEEKKDKKARKMEKKKAKEQKKKEREEKKREKELSREITHEHASNAQATAQPIVEPINSHEAIPNDADEEDEQDDDDVDVEEKVAENDRNQRESSADSAVQFTGFRNLNLEFTKGEFVIITGSIGSGKSSLLSAIAGMMKNLEGSVTINGELALCGQQWIQNATVKDNITFGKPYDEKWYNNVIRACSLTRDFEILPGGDLTEVGERGITLSGGQKARICLARSVYWNADIILLDDVLSAVDAHVGQHIVENCILTLLKDKTRLLATHQLSMLPYADRVVFLDSEGNAHTGSIEHLRANVPEFDHLMTFKADDASEDQEADELKVANEEEREKEEEIIAELEKKKTEVEKEQGKKKATGLMQDEDRATDSVDPKVYMQFFKHGGGYLSYGMLPILFMMIVFTVFCQLFTNTWLSFWTQQKFEGRTEGFYIGIFVMFGVLTAAFSFIFFFLLTYIGNTTSFKLHILAVDRILHAPMTFFDTSPLGRILNRFTKDTDTMDNELSDQARLFLLSSSSVIGVFILIIIYLPWFAIALAGLLIIFFAASSFYRASAREIKRLDALGRSVVFSHFSETLTGIPTIKSYRAQERFVLKNERAIDRMDSAYFLTIVNQRWLAVRLDCVGASLTLVVTMLCVTGQFNIEASSVGLVLSSLLQVVGMLSLTVRELATVENNMNSVERVYHYAYNIEQEAAFKIESTRPSPSWPEQGQIEFKDTVMSYQPHLPPVLKGINASIKGGEKIGICGRTGAGKSSIMVALYRLAELSGGSIEIDGVDISTLGLNDLRSKLSIIPQDPVLFQGTVRSNVDPFNESTDVELWDALRRAWLVDSKEADRIKDKADSSNKFHLDSAVDDDGTNFSLGERQLLALARALVRNSKILILDEATSSVDFETDHKIQTTIVREFVNCTILCIAHRLRTILNYDRIIVMDSGEIIEFDSPRALFDRSDSVFRSMCDQSGITVADFDPKQ</sequence>
<feature type="transmembrane region" description="Helical" evidence="11">
    <location>
        <begin position="427"/>
        <end position="447"/>
    </location>
</feature>
<feature type="region of interest" description="Disordered" evidence="10">
    <location>
        <begin position="523"/>
        <end position="590"/>
    </location>
</feature>
<dbReference type="Pfam" id="PF00664">
    <property type="entry name" value="ABC_membrane"/>
    <property type="match status" value="2"/>
</dbReference>
<feature type="transmembrane region" description="Helical" evidence="11">
    <location>
        <begin position="322"/>
        <end position="339"/>
    </location>
</feature>
<feature type="transmembrane region" description="Helical" evidence="11">
    <location>
        <begin position="467"/>
        <end position="490"/>
    </location>
</feature>
<evidence type="ECO:0000259" key="13">
    <source>
        <dbReference type="PROSITE" id="PS50929"/>
    </source>
</evidence>
<feature type="transmembrane region" description="Helical" evidence="11">
    <location>
        <begin position="1040"/>
        <end position="1058"/>
    </location>
</feature>
<dbReference type="GO" id="GO:0005524">
    <property type="term" value="F:ATP binding"/>
    <property type="evidence" value="ECO:0007669"/>
    <property type="project" value="UniProtKB-KW"/>
</dbReference>
<gene>
    <name evidence="14" type="ORF">GNLVRS02_ARAD1A18106g</name>
</gene>
<feature type="transmembrane region" description="Helical" evidence="11">
    <location>
        <begin position="1064"/>
        <end position="1082"/>
    </location>
</feature>
<dbReference type="CDD" id="cd03244">
    <property type="entry name" value="ABCC_MRP_domain2"/>
    <property type="match status" value="1"/>
</dbReference>
<evidence type="ECO:0000256" key="5">
    <source>
        <dbReference type="ARBA" id="ARBA00022741"/>
    </source>
</evidence>
<dbReference type="PROSITE" id="PS50893">
    <property type="entry name" value="ABC_TRANSPORTER_2"/>
    <property type="match status" value="2"/>
</dbReference>
<dbReference type="Pfam" id="PF00005">
    <property type="entry name" value="ABC_tran"/>
    <property type="match status" value="2"/>
</dbReference>
<dbReference type="PANTHER" id="PTHR24223:SF456">
    <property type="entry name" value="MULTIDRUG RESISTANCE-ASSOCIATED PROTEIN LETHAL(2)03659"/>
    <property type="match status" value="1"/>
</dbReference>
<feature type="transmembrane region" description="Helical" evidence="11">
    <location>
        <begin position="243"/>
        <end position="265"/>
    </location>
</feature>
<name>A0A060SYM5_BLAAD</name>
<evidence type="ECO:0000259" key="12">
    <source>
        <dbReference type="PROSITE" id="PS50893"/>
    </source>
</evidence>
<evidence type="ECO:0000256" key="6">
    <source>
        <dbReference type="ARBA" id="ARBA00022840"/>
    </source>
</evidence>
<feature type="domain" description="ABC transporter" evidence="12">
    <location>
        <begin position="1241"/>
        <end position="1485"/>
    </location>
</feature>
<keyword evidence="8 11" id="KW-0472">Membrane</keyword>
<feature type="transmembrane region" description="Helical" evidence="11">
    <location>
        <begin position="919"/>
        <end position="942"/>
    </location>
</feature>
<protein>
    <submittedName>
        <fullName evidence="14">ARAD1A18106p</fullName>
        <ecNumber evidence="14">3.6.1.15</ecNumber>
    </submittedName>
</protein>
<comment type="subcellular location">
    <subcellularLocation>
        <location evidence="1">Membrane</location>
        <topology evidence="1">Multi-pass membrane protein</topology>
    </subcellularLocation>
</comment>
<keyword evidence="7 11" id="KW-1133">Transmembrane helix</keyword>
<dbReference type="Gene3D" id="3.40.50.300">
    <property type="entry name" value="P-loop containing nucleotide triphosphate hydrolases"/>
    <property type="match status" value="2"/>
</dbReference>
<dbReference type="SMART" id="SM00382">
    <property type="entry name" value="AAA"/>
    <property type="match status" value="2"/>
</dbReference>
<dbReference type="PROSITE" id="PS50929">
    <property type="entry name" value="ABC_TM1F"/>
    <property type="match status" value="2"/>
</dbReference>
<feature type="compositionally biased region" description="Basic residues" evidence="10">
    <location>
        <begin position="540"/>
        <end position="553"/>
    </location>
</feature>
<dbReference type="CDD" id="cd18597">
    <property type="entry name" value="ABC_6TM_YOR1_D1_like"/>
    <property type="match status" value="1"/>
</dbReference>
<reference evidence="14" key="1">
    <citation type="submission" date="2014-02" db="EMBL/GenBank/DDBJ databases">
        <authorList>
            <person name="Genoscope - CEA"/>
        </authorList>
    </citation>
    <scope>NUCLEOTIDE SEQUENCE</scope>
    <source>
        <strain evidence="14">LS3</strain>
    </source>
</reference>
<comment type="similarity">
    <text evidence="2">Belongs to the ABC transporter superfamily. ABCC family. Conjugate transporter (TC 3.A.1.208) subfamily.</text>
</comment>
<dbReference type="FunFam" id="3.40.50.300:FF:000565">
    <property type="entry name" value="ABC bile acid transporter"/>
    <property type="match status" value="1"/>
</dbReference>
<evidence type="ECO:0000256" key="8">
    <source>
        <dbReference type="ARBA" id="ARBA00023136"/>
    </source>
</evidence>
<dbReference type="PhylomeDB" id="A0A060SYM5"/>
<dbReference type="EC" id="3.6.1.15" evidence="14"/>
<dbReference type="InterPro" id="IPR027417">
    <property type="entry name" value="P-loop_NTPase"/>
</dbReference>
<dbReference type="SUPFAM" id="SSF52540">
    <property type="entry name" value="P-loop containing nucleoside triphosphate hydrolases"/>
    <property type="match status" value="2"/>
</dbReference>
<evidence type="ECO:0000256" key="3">
    <source>
        <dbReference type="ARBA" id="ARBA00022448"/>
    </source>
</evidence>
<feature type="transmembrane region" description="Helical" evidence="11">
    <location>
        <begin position="345"/>
        <end position="362"/>
    </location>
</feature>
<evidence type="ECO:0000256" key="11">
    <source>
        <dbReference type="SAM" id="Phobius"/>
    </source>
</evidence>
<keyword evidence="9" id="KW-0175">Coiled coil</keyword>
<evidence type="ECO:0000256" key="9">
    <source>
        <dbReference type="SAM" id="Coils"/>
    </source>
</evidence>
<dbReference type="CDD" id="cd18606">
    <property type="entry name" value="ABC_6TM_YOR1_D2_like"/>
    <property type="match status" value="1"/>
</dbReference>
<feature type="domain" description="ABC transporter" evidence="12">
    <location>
        <begin position="617"/>
        <end position="842"/>
    </location>
</feature>
<feature type="compositionally biased region" description="Basic and acidic residues" evidence="10">
    <location>
        <begin position="554"/>
        <end position="576"/>
    </location>
</feature>
<dbReference type="SUPFAM" id="SSF90123">
    <property type="entry name" value="ABC transporter transmembrane region"/>
    <property type="match status" value="2"/>
</dbReference>
<dbReference type="Gene3D" id="1.20.1560.10">
    <property type="entry name" value="ABC transporter type 1, transmembrane domain"/>
    <property type="match status" value="2"/>
</dbReference>
<evidence type="ECO:0000256" key="2">
    <source>
        <dbReference type="ARBA" id="ARBA00009726"/>
    </source>
</evidence>
<dbReference type="PANTHER" id="PTHR24223">
    <property type="entry name" value="ATP-BINDING CASSETTE SUB-FAMILY C"/>
    <property type="match status" value="1"/>
</dbReference>
<dbReference type="InterPro" id="IPR017871">
    <property type="entry name" value="ABC_transporter-like_CS"/>
</dbReference>
<proteinExistence type="inferred from homology"/>
<dbReference type="GO" id="GO:0016887">
    <property type="term" value="F:ATP hydrolysis activity"/>
    <property type="evidence" value="ECO:0007669"/>
    <property type="project" value="InterPro"/>
</dbReference>